<keyword evidence="1" id="KW-0677">Repeat</keyword>
<dbReference type="InterPro" id="IPR011990">
    <property type="entry name" value="TPR-like_helical_dom_sf"/>
</dbReference>
<evidence type="ECO:0000256" key="2">
    <source>
        <dbReference type="PROSITE-ProRule" id="PRU00708"/>
    </source>
</evidence>
<accession>A0A1Q9CGH5</accession>
<name>A0A1Q9CGH5_SYMMI</name>
<dbReference type="PANTHER" id="PTHR47447:SF17">
    <property type="entry name" value="OS12G0638900 PROTEIN"/>
    <property type="match status" value="1"/>
</dbReference>
<sequence length="502" mass="54538">MRCALIRLAQRPGPPRGAGKVVPRQSTLQSAAAVKDWNVLITARGRHNGWEAALAAAADMQRHGLAWDHFTFGGLIAACSKSRALGPAIALLEEMPKRQLRPNAFCVGAAASACVRQQLWSQALRLLRDSREAKISPTTVTYGTAAGAYAVEGHWESALACFAESAALGIARSVILANSVMRACERASQWTLALWLLREAMPAEQPPMEPDAVSYSCAMHACVKSARWDMALELFDDFPGGGPENLNAAMAAMTAFGLGSSWIQALELAETLRSPKPSAPFGRAMLPSSSSRQEDEVRQAIAERFAGAYEVQLKQLTTQADGERRWIEADIERLRQEAWNASEAARGERAKVQAACQELGTRSLGNNALRQAITTARAEMAMEEALLADRRGALSHEESRLAALRQQSAVQLGELRRAVDAAAQRCHHEDQVAQQLSRQLAAHQAECNAEARAAAEHAEMAQVASAQREEALRSLQRREQSSGQLLEEAVRLMAAERGLPER</sequence>
<evidence type="ECO:0000313" key="5">
    <source>
        <dbReference type="Proteomes" id="UP000186817"/>
    </source>
</evidence>
<evidence type="ECO:0000256" key="3">
    <source>
        <dbReference type="SAM" id="MobiDB-lite"/>
    </source>
</evidence>
<proteinExistence type="predicted"/>
<organism evidence="4 5">
    <name type="scientific">Symbiodinium microadriaticum</name>
    <name type="common">Dinoflagellate</name>
    <name type="synonym">Zooxanthella microadriatica</name>
    <dbReference type="NCBI Taxonomy" id="2951"/>
    <lineage>
        <taxon>Eukaryota</taxon>
        <taxon>Sar</taxon>
        <taxon>Alveolata</taxon>
        <taxon>Dinophyceae</taxon>
        <taxon>Suessiales</taxon>
        <taxon>Symbiodiniaceae</taxon>
        <taxon>Symbiodinium</taxon>
    </lineage>
</organism>
<dbReference type="NCBIfam" id="TIGR00756">
    <property type="entry name" value="PPR"/>
    <property type="match status" value="1"/>
</dbReference>
<gene>
    <name evidence="4" type="ORF">AK812_SmicGene37355</name>
</gene>
<comment type="caution">
    <text evidence="4">The sequence shown here is derived from an EMBL/GenBank/DDBJ whole genome shotgun (WGS) entry which is preliminary data.</text>
</comment>
<dbReference type="Gene3D" id="1.25.40.10">
    <property type="entry name" value="Tetratricopeptide repeat domain"/>
    <property type="match status" value="2"/>
</dbReference>
<dbReference type="AlphaFoldDB" id="A0A1Q9CGH5"/>
<dbReference type="Proteomes" id="UP000186817">
    <property type="component" value="Unassembled WGS sequence"/>
</dbReference>
<feature type="region of interest" description="Disordered" evidence="3">
    <location>
        <begin position="458"/>
        <end position="482"/>
    </location>
</feature>
<evidence type="ECO:0000256" key="1">
    <source>
        <dbReference type="ARBA" id="ARBA00022737"/>
    </source>
</evidence>
<dbReference type="PANTHER" id="PTHR47447">
    <property type="entry name" value="OS03G0856100 PROTEIN"/>
    <property type="match status" value="1"/>
</dbReference>
<dbReference type="OrthoDB" id="185373at2759"/>
<feature type="repeat" description="PPR" evidence="2">
    <location>
        <begin position="68"/>
        <end position="102"/>
    </location>
</feature>
<feature type="repeat" description="PPR" evidence="2">
    <location>
        <begin position="211"/>
        <end position="245"/>
    </location>
</feature>
<evidence type="ECO:0000313" key="4">
    <source>
        <dbReference type="EMBL" id="OLP82031.1"/>
    </source>
</evidence>
<dbReference type="Pfam" id="PF01535">
    <property type="entry name" value="PPR"/>
    <property type="match status" value="2"/>
</dbReference>
<feature type="compositionally biased region" description="Basic and acidic residues" evidence="3">
    <location>
        <begin position="467"/>
        <end position="480"/>
    </location>
</feature>
<protein>
    <submittedName>
        <fullName evidence="4">Pentatricopeptide repeat-containing protein</fullName>
    </submittedName>
</protein>
<reference evidence="4 5" key="1">
    <citation type="submission" date="2016-02" db="EMBL/GenBank/DDBJ databases">
        <title>Genome analysis of coral dinoflagellate symbionts highlights evolutionary adaptations to a symbiotic lifestyle.</title>
        <authorList>
            <person name="Aranda M."/>
            <person name="Li Y."/>
            <person name="Liew Y.J."/>
            <person name="Baumgarten S."/>
            <person name="Simakov O."/>
            <person name="Wilson M."/>
            <person name="Piel J."/>
            <person name="Ashoor H."/>
            <person name="Bougouffa S."/>
            <person name="Bajic V.B."/>
            <person name="Ryu T."/>
            <person name="Ravasi T."/>
            <person name="Bayer T."/>
            <person name="Micklem G."/>
            <person name="Kim H."/>
            <person name="Bhak J."/>
            <person name="Lajeunesse T.C."/>
            <person name="Voolstra C.R."/>
        </authorList>
    </citation>
    <scope>NUCLEOTIDE SEQUENCE [LARGE SCALE GENOMIC DNA]</scope>
    <source>
        <strain evidence="4 5">CCMP2467</strain>
    </source>
</reference>
<dbReference type="EMBL" id="LSRX01001230">
    <property type="protein sequence ID" value="OLP82031.1"/>
    <property type="molecule type" value="Genomic_DNA"/>
</dbReference>
<dbReference type="InterPro" id="IPR002885">
    <property type="entry name" value="PPR_rpt"/>
</dbReference>
<dbReference type="PROSITE" id="PS51375">
    <property type="entry name" value="PPR"/>
    <property type="match status" value="2"/>
</dbReference>
<keyword evidence="5" id="KW-1185">Reference proteome</keyword>